<evidence type="ECO:0000256" key="5">
    <source>
        <dbReference type="ARBA" id="ARBA00022840"/>
    </source>
</evidence>
<reference evidence="8" key="1">
    <citation type="submission" date="2015-07" db="EMBL/GenBank/DDBJ databases">
        <title>Draft genome sequence of a Pseudoalteromonas rubra strain, OCN096, isolated from Kaneohe Bay, Oahu, Hawaii.</title>
        <authorList>
            <person name="Beurmann S."/>
            <person name="Ushijima B."/>
            <person name="Belcaid M."/>
            <person name="Callahan S.M."/>
            <person name="Aeby G.S."/>
        </authorList>
    </citation>
    <scope>NUCLEOTIDE SEQUENCE [LARGE SCALE GENOMIC DNA]</scope>
    <source>
        <strain evidence="8">OCN096</strain>
    </source>
</reference>
<keyword evidence="4" id="KW-0547">Nucleotide-binding</keyword>
<comment type="similarity">
    <text evidence="1">Belongs to the ABC transporter superfamily.</text>
</comment>
<dbReference type="InterPro" id="IPR027417">
    <property type="entry name" value="P-loop_NTPase"/>
</dbReference>
<dbReference type="InterPro" id="IPR003593">
    <property type="entry name" value="AAA+_ATPase"/>
</dbReference>
<dbReference type="GO" id="GO:0016887">
    <property type="term" value="F:ATP hydrolysis activity"/>
    <property type="evidence" value="ECO:0007669"/>
    <property type="project" value="InterPro"/>
</dbReference>
<evidence type="ECO:0000313" key="7">
    <source>
        <dbReference type="EMBL" id="KNC69067.1"/>
    </source>
</evidence>
<dbReference type="InterPro" id="IPR017871">
    <property type="entry name" value="ABC_transporter-like_CS"/>
</dbReference>
<dbReference type="InterPro" id="IPR050763">
    <property type="entry name" value="ABC_transporter_ATP-binding"/>
</dbReference>
<dbReference type="OrthoDB" id="9781337at2"/>
<organism evidence="7 8">
    <name type="scientific">Pseudoalteromonas rubra</name>
    <dbReference type="NCBI Taxonomy" id="43658"/>
    <lineage>
        <taxon>Bacteria</taxon>
        <taxon>Pseudomonadati</taxon>
        <taxon>Pseudomonadota</taxon>
        <taxon>Gammaproteobacteria</taxon>
        <taxon>Alteromonadales</taxon>
        <taxon>Pseudoalteromonadaceae</taxon>
        <taxon>Pseudoalteromonas</taxon>
    </lineage>
</organism>
<name>A0A0L0EXA6_9GAMM</name>
<dbReference type="PATRIC" id="fig|43658.6.peg.4272"/>
<dbReference type="Proteomes" id="UP000036850">
    <property type="component" value="Unassembled WGS sequence"/>
</dbReference>
<evidence type="ECO:0000256" key="2">
    <source>
        <dbReference type="ARBA" id="ARBA00022448"/>
    </source>
</evidence>
<feature type="domain" description="ABC transporter" evidence="6">
    <location>
        <begin position="9"/>
        <end position="236"/>
    </location>
</feature>
<keyword evidence="3" id="KW-0536">Nodulation</keyword>
<dbReference type="PROSITE" id="PS00211">
    <property type="entry name" value="ABC_TRANSPORTER_1"/>
    <property type="match status" value="1"/>
</dbReference>
<dbReference type="SUPFAM" id="SSF52540">
    <property type="entry name" value="P-loop containing nucleoside triphosphate hydrolases"/>
    <property type="match status" value="1"/>
</dbReference>
<protein>
    <submittedName>
        <fullName evidence="7">ABC transporter</fullName>
    </submittedName>
</protein>
<dbReference type="SMART" id="SM00382">
    <property type="entry name" value="AAA"/>
    <property type="match status" value="1"/>
</dbReference>
<comment type="caution">
    <text evidence="7">The sequence shown here is derived from an EMBL/GenBank/DDBJ whole genome shotgun (WGS) entry which is preliminary data.</text>
</comment>
<dbReference type="EMBL" id="LFZX01000004">
    <property type="protein sequence ID" value="KNC69067.1"/>
    <property type="molecule type" value="Genomic_DNA"/>
</dbReference>
<dbReference type="GO" id="GO:0005524">
    <property type="term" value="F:ATP binding"/>
    <property type="evidence" value="ECO:0007669"/>
    <property type="project" value="UniProtKB-KW"/>
</dbReference>
<dbReference type="PROSITE" id="PS50893">
    <property type="entry name" value="ABC_TRANSPORTER_2"/>
    <property type="match status" value="1"/>
</dbReference>
<evidence type="ECO:0000256" key="1">
    <source>
        <dbReference type="ARBA" id="ARBA00005417"/>
    </source>
</evidence>
<dbReference type="AlphaFoldDB" id="A0A0L0EXA6"/>
<dbReference type="InterPro" id="IPR003439">
    <property type="entry name" value="ABC_transporter-like_ATP-bd"/>
</dbReference>
<dbReference type="PANTHER" id="PTHR42711">
    <property type="entry name" value="ABC TRANSPORTER ATP-BINDING PROTEIN"/>
    <property type="match status" value="1"/>
</dbReference>
<evidence type="ECO:0000256" key="3">
    <source>
        <dbReference type="ARBA" id="ARBA00022458"/>
    </source>
</evidence>
<sequence>MSTSSPFVIEVNDVTKRFASKCALDKVSFTLDHGHTVALVGPNGAGKTTLFSILCGFLQADTGSVRVFGHTPGHNALFGVLSALPQDAQLDPRFSVGKQLTFYGQLQGLSRRDATRETARVLELVDLGNQLNAKASELSHGMRKRICIAQALIGQPKIVLLDEATAGLDPINAKAIRSLIASLSKDITFMLSSHDLSELERLCDTVLYLEHGKLTSHQRYTQNNSGTAFLTLQLQQVTDQMREQIAHLTGVKHVRQSQPDEFVIEYDTCHKALDITLLELCHHQGWTYKQLINGNTLENELFTSP</sequence>
<evidence type="ECO:0000256" key="4">
    <source>
        <dbReference type="ARBA" id="ARBA00022741"/>
    </source>
</evidence>
<keyword evidence="2" id="KW-0813">Transport</keyword>
<dbReference type="Pfam" id="PF00005">
    <property type="entry name" value="ABC_tran"/>
    <property type="match status" value="1"/>
</dbReference>
<dbReference type="Gene3D" id="3.40.50.300">
    <property type="entry name" value="P-loop containing nucleotide triphosphate hydrolases"/>
    <property type="match status" value="1"/>
</dbReference>
<keyword evidence="5" id="KW-0067">ATP-binding</keyword>
<evidence type="ECO:0000313" key="8">
    <source>
        <dbReference type="Proteomes" id="UP000036850"/>
    </source>
</evidence>
<proteinExistence type="inferred from homology"/>
<evidence type="ECO:0000259" key="6">
    <source>
        <dbReference type="PROSITE" id="PS50893"/>
    </source>
</evidence>
<accession>A0A0L0EXA6</accession>
<dbReference type="PANTHER" id="PTHR42711:SF5">
    <property type="entry name" value="ABC TRANSPORTER ATP-BINDING PROTEIN NATA"/>
    <property type="match status" value="1"/>
</dbReference>
<dbReference type="CDD" id="cd03230">
    <property type="entry name" value="ABC_DR_subfamily_A"/>
    <property type="match status" value="1"/>
</dbReference>
<gene>
    <name evidence="7" type="ORF">AC626_01230</name>
</gene>